<dbReference type="AlphaFoldDB" id="A0A6J7S4P9"/>
<dbReference type="InterPro" id="IPR003329">
    <property type="entry name" value="Cytidylyl_trans"/>
</dbReference>
<dbReference type="GO" id="GO:0008781">
    <property type="term" value="F:N-acylneuraminate cytidylyltransferase activity"/>
    <property type="evidence" value="ECO:0007669"/>
    <property type="project" value="TreeGrafter"/>
</dbReference>
<name>A0A6J7S4P9_9ZZZZ</name>
<dbReference type="PANTHER" id="PTHR21485:SF3">
    <property type="entry name" value="N-ACYLNEURAMINATE CYTIDYLYLTRANSFERASE"/>
    <property type="match status" value="1"/>
</dbReference>
<reference evidence="1" key="1">
    <citation type="submission" date="2020-05" db="EMBL/GenBank/DDBJ databases">
        <authorList>
            <person name="Chiriac C."/>
            <person name="Salcher M."/>
            <person name="Ghai R."/>
            <person name="Kavagutti S V."/>
        </authorList>
    </citation>
    <scope>NUCLEOTIDE SEQUENCE</scope>
</reference>
<dbReference type="Pfam" id="PF02348">
    <property type="entry name" value="CTP_transf_3"/>
    <property type="match status" value="1"/>
</dbReference>
<evidence type="ECO:0000313" key="1">
    <source>
        <dbReference type="EMBL" id="CAB5035390.1"/>
    </source>
</evidence>
<dbReference type="InterPro" id="IPR050793">
    <property type="entry name" value="CMP-NeuNAc_synthase"/>
</dbReference>
<accession>A0A6J7S4P9</accession>
<dbReference type="CDD" id="cd02513">
    <property type="entry name" value="CMP-NeuAc_Synthase"/>
    <property type="match status" value="1"/>
</dbReference>
<dbReference type="PANTHER" id="PTHR21485">
    <property type="entry name" value="HAD SUPERFAMILY MEMBERS CMAS AND KDSC"/>
    <property type="match status" value="1"/>
</dbReference>
<dbReference type="Gene3D" id="3.90.550.10">
    <property type="entry name" value="Spore Coat Polysaccharide Biosynthesis Protein SpsA, Chain A"/>
    <property type="match status" value="1"/>
</dbReference>
<sequence length="242" mass="26263">MSQVDVLAVIPARGGSKGLPGKNLAELGGVPLIVWSIRAALDSALVTRVLVTTDSQEIAAVASAAGAEVPWLRPADLAQDQTADLPVFLHALAELYPGTEDPELVVHLRPTVPLRPVGMIDRSIRMLLKRPECDSLRSLSPAAKSPFKMWSLTEDGMIEPLVGTWEEEWFNQPRQALPEAWVHNGMIDVIRPAVIRGGSMSGRRILPLFEDSIPVVDIDTAADLDRATEILNLHQPKLLGEG</sequence>
<dbReference type="EMBL" id="CAFBPW010000121">
    <property type="protein sequence ID" value="CAB5035390.1"/>
    <property type="molecule type" value="Genomic_DNA"/>
</dbReference>
<proteinExistence type="predicted"/>
<dbReference type="InterPro" id="IPR029044">
    <property type="entry name" value="Nucleotide-diphossugar_trans"/>
</dbReference>
<gene>
    <name evidence="1" type="ORF">UFOPK4173_01105</name>
</gene>
<organism evidence="1">
    <name type="scientific">freshwater metagenome</name>
    <dbReference type="NCBI Taxonomy" id="449393"/>
    <lineage>
        <taxon>unclassified sequences</taxon>
        <taxon>metagenomes</taxon>
        <taxon>ecological metagenomes</taxon>
    </lineage>
</organism>
<dbReference type="SUPFAM" id="SSF53448">
    <property type="entry name" value="Nucleotide-diphospho-sugar transferases"/>
    <property type="match status" value="1"/>
</dbReference>
<protein>
    <submittedName>
        <fullName evidence="1">Unannotated protein</fullName>
    </submittedName>
</protein>